<organism evidence="3 4">
    <name type="scientific">Nitrosospira briensis</name>
    <dbReference type="NCBI Taxonomy" id="35799"/>
    <lineage>
        <taxon>Bacteria</taxon>
        <taxon>Pseudomonadati</taxon>
        <taxon>Pseudomonadota</taxon>
        <taxon>Betaproteobacteria</taxon>
        <taxon>Nitrosomonadales</taxon>
        <taxon>Nitrosomonadaceae</taxon>
        <taxon>Nitrosospira</taxon>
    </lineage>
</organism>
<dbReference type="EMBL" id="FOVJ01000001">
    <property type="protein sequence ID" value="SFN29806.1"/>
    <property type="molecule type" value="Genomic_DNA"/>
</dbReference>
<dbReference type="Proteomes" id="UP000183107">
    <property type="component" value="Unassembled WGS sequence"/>
</dbReference>
<reference evidence="4" key="1">
    <citation type="submission" date="2016-10" db="EMBL/GenBank/DDBJ databases">
        <authorList>
            <person name="Varghese N."/>
        </authorList>
    </citation>
    <scope>NUCLEOTIDE SEQUENCE [LARGE SCALE GENOMIC DNA]</scope>
    <source>
        <strain evidence="4">Nsp8</strain>
    </source>
</reference>
<sequence length="646" mass="65858">MKNTKKIYLAKNIKPAQGYFRVLPIAAALAASGFIQPAFAVDRTWFGGNGDWELNTNWSPSGVPGNGDKGIINSGNSTLSFNSGIAGLDFFGGSLRGAGDLAVSGLTTFTGGQIGGDGGDVIANGGLTISGAAEKTLGYFNGPVSSGIVNNGTATWTGAGNLDNQNSGRFTNSANGNLNIQTDADFLNGTLVNQGTLTKSVGAADGSDKTVISGVFENSGSVNVQQGTLSIIGSGTHTGSFTSSPDSWIEFAAGFNRAQQLNAGASVTGNVRMIDTSGGTFVNSGATYDATRTEIVAGGRLSFTEPSQTANTDTLSVSGGALRGAGDLAVSGLTTFTGGQIGGDGGDVIANGGLTISGAAEKTLGYFNGPVSSGIVNNGTATWTGAGNLDNQNSGRFTNSANGNLNIQTDADFLNGTLVNQGTLTKSVGAADGSDKTVISGVFENSGSVNVQQGTLEVTRAFNNQGVINVATGAIFHGNNGNFANDGILQGNGTIQTEANNDLINTGEINPGDSVGHLTIDGDLNQASGGVINFELASLSSFDQLTVTDDVTLGGEIAIWNLGYTPVAGDSFVVATFDERADTRFSSFSVNGFNPDLFKVQYHDHDVTVAVIPEPEQYLMLLAGLGLMGVVARRQRNGIRGCDEAV</sequence>
<feature type="domain" description="Ice-binding protein C-terminal" evidence="2">
    <location>
        <begin position="612"/>
        <end position="634"/>
    </location>
</feature>
<evidence type="ECO:0000259" key="2">
    <source>
        <dbReference type="Pfam" id="PF07589"/>
    </source>
</evidence>
<name>A0A1I4XVU8_9PROT</name>
<dbReference type="Pfam" id="PF07589">
    <property type="entry name" value="PEP-CTERM"/>
    <property type="match status" value="1"/>
</dbReference>
<keyword evidence="1" id="KW-0732">Signal</keyword>
<dbReference type="AlphaFoldDB" id="A0A1I4XVU8"/>
<evidence type="ECO:0000256" key="1">
    <source>
        <dbReference type="SAM" id="SignalP"/>
    </source>
</evidence>
<accession>A0A1I4XVU8</accession>
<dbReference type="InterPro" id="IPR011050">
    <property type="entry name" value="Pectin_lyase_fold/virulence"/>
</dbReference>
<evidence type="ECO:0000313" key="4">
    <source>
        <dbReference type="Proteomes" id="UP000183107"/>
    </source>
</evidence>
<feature type="chain" id="PRO_5010224250" evidence="1">
    <location>
        <begin position="41"/>
        <end position="646"/>
    </location>
</feature>
<keyword evidence="4" id="KW-1185">Reference proteome</keyword>
<dbReference type="InterPro" id="IPR013424">
    <property type="entry name" value="Ice-binding_C"/>
</dbReference>
<proteinExistence type="predicted"/>
<dbReference type="SUPFAM" id="SSF51126">
    <property type="entry name" value="Pectin lyase-like"/>
    <property type="match status" value="1"/>
</dbReference>
<gene>
    <name evidence="3" type="ORF">SAMN05216386_0342</name>
</gene>
<evidence type="ECO:0000313" key="3">
    <source>
        <dbReference type="EMBL" id="SFN29806.1"/>
    </source>
</evidence>
<protein>
    <submittedName>
        <fullName evidence="3">PEP-CTERM protein-sorting domain-containing protein</fullName>
    </submittedName>
</protein>
<dbReference type="RefSeq" id="WP_074793918.1">
    <property type="nucleotide sequence ID" value="NZ_FOVJ01000001.1"/>
</dbReference>
<feature type="signal peptide" evidence="1">
    <location>
        <begin position="1"/>
        <end position="40"/>
    </location>
</feature>